<keyword evidence="8" id="KW-1185">Reference proteome</keyword>
<sequence>MKNTLLYLLLLSSGVAMAQEIIIPDAYFKQKLLLADVTNNIAKDSSGDSVKIDANGDGIITQQEVEDIRGLNIQSSEIQSLAGIEYFTDLRSLNCNQNFITTLDVTALADLRELHCELNGMTTLNVLGLQDLRVINCSSNGLTVLNVTGLEYLESLTCNNNELTTLDLNSNINLSYLGCYSNNLETIFLKNGKNETFDDANWMENGALRYICADESQVATMVAAVPNTVQVNSYCSYEPGGIYNKITGTIKLDLNNDGCDNADIAMPSLKLKISNGLYQDEIFTRPNGTYTFYVGTGDYLITPEFENPYFTVPVAEIIYFPLLNNTTIPLNFCVHAEGVHPDIEVIMAPVTNARPGFDAIYKIVYKNKGNQIIEQGSVTCVWDSSRLGFVDMVPEADVIEPDTYTWLYNDLKPFESREILMTLNVNSPTDTPAVNIGDILPFTMTTVPVTDDIPADNNFALNQVVVGSMDPNIITCIQGENTPATNIGEYLHYIVNFENTGTAPASFVVVQQDINPDEFDVTTLQLINSSHGVASRLNNNRVEFRFENINLGVADHGNILYKIKTKKSLKQGDRVTNTANIYFDYNFPIVTNDANTQFGVLGLEEHTIDKSIKIYPNPVKDKVTISAESILQSIQLYDIQGRLLQTVLENNTTTVIDLTRRASGIYFLKVTTDRGIKVEKIVRE</sequence>
<evidence type="ECO:0000256" key="1">
    <source>
        <dbReference type="ARBA" id="ARBA00022614"/>
    </source>
</evidence>
<dbReference type="InterPro" id="IPR055353">
    <property type="entry name" value="DUF7619"/>
</dbReference>
<dbReference type="RefSeq" id="WP_128388620.1">
    <property type="nucleotide sequence ID" value="NZ_SBII01000002.1"/>
</dbReference>
<dbReference type="EMBL" id="SBII01000002">
    <property type="protein sequence ID" value="RWX02348.1"/>
    <property type="molecule type" value="Genomic_DNA"/>
</dbReference>
<dbReference type="PROSITE" id="PS00018">
    <property type="entry name" value="EF_HAND_1"/>
    <property type="match status" value="1"/>
</dbReference>
<proteinExistence type="predicted"/>
<dbReference type="SUPFAM" id="SSF52058">
    <property type="entry name" value="L domain-like"/>
    <property type="match status" value="1"/>
</dbReference>
<dbReference type="Pfam" id="PF18962">
    <property type="entry name" value="Por_Secre_tail"/>
    <property type="match status" value="1"/>
</dbReference>
<keyword evidence="2 4" id="KW-0732">Signal</keyword>
<evidence type="ECO:0000259" key="6">
    <source>
        <dbReference type="Pfam" id="PF24595"/>
    </source>
</evidence>
<dbReference type="InterPro" id="IPR032675">
    <property type="entry name" value="LRR_dom_sf"/>
</dbReference>
<dbReference type="NCBIfam" id="TIGR04183">
    <property type="entry name" value="Por_Secre_tail"/>
    <property type="match status" value="1"/>
</dbReference>
<feature type="domain" description="Secretion system C-terminal sorting" evidence="5">
    <location>
        <begin position="614"/>
        <end position="682"/>
    </location>
</feature>
<evidence type="ECO:0000256" key="2">
    <source>
        <dbReference type="ARBA" id="ARBA00022729"/>
    </source>
</evidence>
<evidence type="ECO:0000313" key="8">
    <source>
        <dbReference type="Proteomes" id="UP000287527"/>
    </source>
</evidence>
<dbReference type="GO" id="GO:0035591">
    <property type="term" value="F:signaling adaptor activity"/>
    <property type="evidence" value="ECO:0007669"/>
    <property type="project" value="TreeGrafter"/>
</dbReference>
<evidence type="ECO:0000256" key="4">
    <source>
        <dbReference type="SAM" id="SignalP"/>
    </source>
</evidence>
<organism evidence="7 8">
    <name type="scientific">Flavobacterium cerinum</name>
    <dbReference type="NCBI Taxonomy" id="2502784"/>
    <lineage>
        <taxon>Bacteria</taxon>
        <taxon>Pseudomonadati</taxon>
        <taxon>Bacteroidota</taxon>
        <taxon>Flavobacteriia</taxon>
        <taxon>Flavobacteriales</taxon>
        <taxon>Flavobacteriaceae</taxon>
        <taxon>Flavobacterium</taxon>
    </lineage>
</organism>
<dbReference type="Pfam" id="PF24595">
    <property type="entry name" value="DUF7619"/>
    <property type="match status" value="1"/>
</dbReference>
<dbReference type="InterPro" id="IPR052574">
    <property type="entry name" value="CDIRP"/>
</dbReference>
<keyword evidence="3" id="KW-0677">Repeat</keyword>
<evidence type="ECO:0000256" key="3">
    <source>
        <dbReference type="ARBA" id="ARBA00022737"/>
    </source>
</evidence>
<dbReference type="Proteomes" id="UP000287527">
    <property type="component" value="Unassembled WGS sequence"/>
</dbReference>
<comment type="caution">
    <text evidence="7">The sequence shown here is derived from an EMBL/GenBank/DDBJ whole genome shotgun (WGS) entry which is preliminary data.</text>
</comment>
<name>A0A3S3QEA1_9FLAO</name>
<dbReference type="OrthoDB" id="1110367at2"/>
<dbReference type="AlphaFoldDB" id="A0A3S3QEA1"/>
<evidence type="ECO:0000313" key="7">
    <source>
        <dbReference type="EMBL" id="RWX02348.1"/>
    </source>
</evidence>
<reference evidence="7 8" key="1">
    <citation type="submission" date="2019-01" db="EMBL/GenBank/DDBJ databases">
        <title>Flavobacterium sp. nov.,isolated from freshwater.</title>
        <authorList>
            <person name="Zhang R."/>
            <person name="Du Z.-J."/>
        </authorList>
    </citation>
    <scope>NUCLEOTIDE SEQUENCE [LARGE SCALE GENOMIC DNA]</scope>
    <source>
        <strain evidence="7 8">1E403</strain>
    </source>
</reference>
<dbReference type="PANTHER" id="PTHR47566:SF1">
    <property type="entry name" value="PROTEIN NUD1"/>
    <property type="match status" value="1"/>
</dbReference>
<feature type="signal peptide" evidence="4">
    <location>
        <begin position="1"/>
        <end position="18"/>
    </location>
</feature>
<dbReference type="InterPro" id="IPR018247">
    <property type="entry name" value="EF_Hand_1_Ca_BS"/>
</dbReference>
<feature type="domain" description="DUF7619" evidence="6">
    <location>
        <begin position="470"/>
        <end position="596"/>
    </location>
</feature>
<gene>
    <name evidence="7" type="ORF">EPI11_03765</name>
</gene>
<accession>A0A3S3QEA1</accession>
<dbReference type="InterPro" id="IPR026444">
    <property type="entry name" value="Secre_tail"/>
</dbReference>
<dbReference type="PANTHER" id="PTHR47566">
    <property type="match status" value="1"/>
</dbReference>
<protein>
    <submittedName>
        <fullName evidence="7">T9SS type A sorting domain-containing protein</fullName>
    </submittedName>
</protein>
<dbReference type="Gene3D" id="3.80.10.10">
    <property type="entry name" value="Ribonuclease Inhibitor"/>
    <property type="match status" value="1"/>
</dbReference>
<feature type="chain" id="PRO_5018721344" evidence="4">
    <location>
        <begin position="19"/>
        <end position="684"/>
    </location>
</feature>
<evidence type="ECO:0000259" key="5">
    <source>
        <dbReference type="Pfam" id="PF18962"/>
    </source>
</evidence>
<keyword evidence="1" id="KW-0433">Leucine-rich repeat</keyword>